<evidence type="ECO:0000313" key="3">
    <source>
        <dbReference type="Proteomes" id="UP001165289"/>
    </source>
</evidence>
<organism evidence="2 3">
    <name type="scientific">Oopsacas minuta</name>
    <dbReference type="NCBI Taxonomy" id="111878"/>
    <lineage>
        <taxon>Eukaryota</taxon>
        <taxon>Metazoa</taxon>
        <taxon>Porifera</taxon>
        <taxon>Hexactinellida</taxon>
        <taxon>Hexasterophora</taxon>
        <taxon>Lyssacinosida</taxon>
        <taxon>Leucopsacidae</taxon>
        <taxon>Oopsacas</taxon>
    </lineage>
</organism>
<name>A0AAV7K0W2_9METZ</name>
<evidence type="ECO:0000313" key="2">
    <source>
        <dbReference type="EMBL" id="KAI6654556.1"/>
    </source>
</evidence>
<comment type="caution">
    <text evidence="2">The sequence shown here is derived from an EMBL/GenBank/DDBJ whole genome shotgun (WGS) entry which is preliminary data.</text>
</comment>
<evidence type="ECO:0000259" key="1">
    <source>
        <dbReference type="PROSITE" id="PS50105"/>
    </source>
</evidence>
<accession>A0AAV7K0W2</accession>
<protein>
    <recommendedName>
        <fullName evidence="1">SAM domain-containing protein</fullName>
    </recommendedName>
</protein>
<dbReference type="AlphaFoldDB" id="A0AAV7K0W2"/>
<dbReference type="InterPro" id="IPR013761">
    <property type="entry name" value="SAM/pointed_sf"/>
</dbReference>
<dbReference type="EMBL" id="JAKMXF010000222">
    <property type="protein sequence ID" value="KAI6654556.1"/>
    <property type="molecule type" value="Genomic_DNA"/>
</dbReference>
<dbReference type="PROSITE" id="PS50105">
    <property type="entry name" value="SAM_DOMAIN"/>
    <property type="match status" value="1"/>
</dbReference>
<reference evidence="2 3" key="1">
    <citation type="journal article" date="2023" name="BMC Biol.">
        <title>The compact genome of the sponge Oopsacas minuta (Hexactinellida) is lacking key metazoan core genes.</title>
        <authorList>
            <person name="Santini S."/>
            <person name="Schenkelaars Q."/>
            <person name="Jourda C."/>
            <person name="Duchesne M."/>
            <person name="Belahbib H."/>
            <person name="Rocher C."/>
            <person name="Selva M."/>
            <person name="Riesgo A."/>
            <person name="Vervoort M."/>
            <person name="Leys S.P."/>
            <person name="Kodjabachian L."/>
            <person name="Le Bivic A."/>
            <person name="Borchiellini C."/>
            <person name="Claverie J.M."/>
            <person name="Renard E."/>
        </authorList>
    </citation>
    <scope>NUCLEOTIDE SEQUENCE [LARGE SCALE GENOMIC DNA]</scope>
    <source>
        <strain evidence="2">SPO-2</strain>
    </source>
</reference>
<dbReference type="Proteomes" id="UP001165289">
    <property type="component" value="Unassembled WGS sequence"/>
</dbReference>
<dbReference type="SUPFAM" id="SSF47769">
    <property type="entry name" value="SAM/Pointed domain"/>
    <property type="match status" value="1"/>
</dbReference>
<sequence length="236" mass="26933">MSSGVTRQPRKQLAHSHADSVLKNIELAKVREWNEHDVIRQFLEPLEFGYCSKAFEQHRITGPALVSLTEEHLKEINVMLIGDRVLFMEYLAILKKKKRQQERANSIWTGTTPHVSCAYSSNPCQFLFRFCCPCCVAKTTWSVTSQGLRSSAYPASINIVGKTDREFIDFRFLKDLEVHSEPTCICCCRGYDLLIYADDPSENSAKHGEPTRLSHPEALQVEKLIRDAWADARLVD</sequence>
<gene>
    <name evidence="2" type="ORF">LOD99_952</name>
</gene>
<dbReference type="CDD" id="cd09487">
    <property type="entry name" value="SAM_superfamily"/>
    <property type="match status" value="1"/>
</dbReference>
<feature type="domain" description="SAM" evidence="1">
    <location>
        <begin position="25"/>
        <end position="97"/>
    </location>
</feature>
<proteinExistence type="predicted"/>
<keyword evidence="3" id="KW-1185">Reference proteome</keyword>
<dbReference type="Gene3D" id="1.10.150.50">
    <property type="entry name" value="Transcription Factor, Ets-1"/>
    <property type="match status" value="1"/>
</dbReference>
<dbReference type="InterPro" id="IPR001660">
    <property type="entry name" value="SAM"/>
</dbReference>
<dbReference type="Pfam" id="PF00536">
    <property type="entry name" value="SAM_1"/>
    <property type="match status" value="1"/>
</dbReference>
<dbReference type="SMART" id="SM00454">
    <property type="entry name" value="SAM"/>
    <property type="match status" value="1"/>
</dbReference>